<evidence type="ECO:0000313" key="2">
    <source>
        <dbReference type="Proteomes" id="UP001550628"/>
    </source>
</evidence>
<comment type="caution">
    <text evidence="1">The sequence shown here is derived from an EMBL/GenBank/DDBJ whole genome shotgun (WGS) entry which is preliminary data.</text>
</comment>
<name>A0ABV2WSC7_9NOCA</name>
<organism evidence="1 2">
    <name type="scientific">Nocardia rhamnosiphila</name>
    <dbReference type="NCBI Taxonomy" id="426716"/>
    <lineage>
        <taxon>Bacteria</taxon>
        <taxon>Bacillati</taxon>
        <taxon>Actinomycetota</taxon>
        <taxon>Actinomycetes</taxon>
        <taxon>Mycobacteriales</taxon>
        <taxon>Nocardiaceae</taxon>
        <taxon>Nocardia</taxon>
    </lineage>
</organism>
<reference evidence="1 2" key="1">
    <citation type="submission" date="2024-06" db="EMBL/GenBank/DDBJ databases">
        <title>The Natural Products Discovery Center: Release of the First 8490 Sequenced Strains for Exploring Actinobacteria Biosynthetic Diversity.</title>
        <authorList>
            <person name="Kalkreuter E."/>
            <person name="Kautsar S.A."/>
            <person name="Yang D."/>
            <person name="Bader C.D."/>
            <person name="Teijaro C.N."/>
            <person name="Fluegel L."/>
            <person name="Davis C.M."/>
            <person name="Simpson J.R."/>
            <person name="Lauterbach L."/>
            <person name="Steele A.D."/>
            <person name="Gui C."/>
            <person name="Meng S."/>
            <person name="Li G."/>
            <person name="Viehrig K."/>
            <person name="Ye F."/>
            <person name="Su P."/>
            <person name="Kiefer A.F."/>
            <person name="Nichols A."/>
            <person name="Cepeda A.J."/>
            <person name="Yan W."/>
            <person name="Fan B."/>
            <person name="Jiang Y."/>
            <person name="Adhikari A."/>
            <person name="Zheng C.-J."/>
            <person name="Schuster L."/>
            <person name="Cowan T.M."/>
            <person name="Smanski M.J."/>
            <person name="Chevrette M.G."/>
            <person name="De Carvalho L.P.S."/>
            <person name="Shen B."/>
        </authorList>
    </citation>
    <scope>NUCLEOTIDE SEQUENCE [LARGE SCALE GENOMIC DNA]</scope>
    <source>
        <strain evidence="1 2">NPDC019708</strain>
    </source>
</reference>
<dbReference type="RefSeq" id="WP_357114223.1">
    <property type="nucleotide sequence ID" value="NZ_JBEYBE010000016.1"/>
</dbReference>
<gene>
    <name evidence="1" type="ORF">ABZ510_18265</name>
</gene>
<evidence type="ECO:0000313" key="1">
    <source>
        <dbReference type="EMBL" id="MEU1953793.1"/>
    </source>
</evidence>
<protein>
    <submittedName>
        <fullName evidence="1">Uncharacterized protein</fullName>
    </submittedName>
</protein>
<dbReference type="EMBL" id="JBEYBF010000012">
    <property type="protein sequence ID" value="MEU1953793.1"/>
    <property type="molecule type" value="Genomic_DNA"/>
</dbReference>
<keyword evidence="2" id="KW-1185">Reference proteome</keyword>
<dbReference type="Proteomes" id="UP001550628">
    <property type="component" value="Unassembled WGS sequence"/>
</dbReference>
<proteinExistence type="predicted"/>
<accession>A0ABV2WSC7</accession>
<sequence>MIYAGQHPDGGNRLIWSLRLSPKVQSLIQGPMSCGASVHGKSGYHDSHPSIPADYWWHSVVTGLALNKTYTLYAKCDFTATNGHTTAPGNVQFTVEFTMHSA</sequence>